<gene>
    <name evidence="1" type="ORF">Amon02_000360500</name>
</gene>
<evidence type="ECO:0000313" key="1">
    <source>
        <dbReference type="EMBL" id="GME78784.1"/>
    </source>
</evidence>
<dbReference type="EMBL" id="BSXS01002325">
    <property type="protein sequence ID" value="GME78784.1"/>
    <property type="molecule type" value="Genomic_DNA"/>
</dbReference>
<dbReference type="Proteomes" id="UP001165064">
    <property type="component" value="Unassembled WGS sequence"/>
</dbReference>
<accession>A0ACB5T106</accession>
<organism evidence="1 2">
    <name type="scientific">Ambrosiozyma monospora</name>
    <name type="common">Yeast</name>
    <name type="synonym">Endomycopsis monosporus</name>
    <dbReference type="NCBI Taxonomy" id="43982"/>
    <lineage>
        <taxon>Eukaryota</taxon>
        <taxon>Fungi</taxon>
        <taxon>Dikarya</taxon>
        <taxon>Ascomycota</taxon>
        <taxon>Saccharomycotina</taxon>
        <taxon>Pichiomycetes</taxon>
        <taxon>Pichiales</taxon>
        <taxon>Pichiaceae</taxon>
        <taxon>Ambrosiozyma</taxon>
    </lineage>
</organism>
<reference evidence="1" key="1">
    <citation type="submission" date="2023-04" db="EMBL/GenBank/DDBJ databases">
        <title>Ambrosiozyma monospora NBRC 10751.</title>
        <authorList>
            <person name="Ichikawa N."/>
            <person name="Sato H."/>
            <person name="Tonouchi N."/>
        </authorList>
    </citation>
    <scope>NUCLEOTIDE SEQUENCE</scope>
    <source>
        <strain evidence="1">NBRC 10751</strain>
    </source>
</reference>
<evidence type="ECO:0000313" key="2">
    <source>
        <dbReference type="Proteomes" id="UP001165064"/>
    </source>
</evidence>
<protein>
    <submittedName>
        <fullName evidence="1">Unnamed protein product</fullName>
    </submittedName>
</protein>
<proteinExistence type="predicted"/>
<sequence length="322" mass="37135">MDFSAILAQEINKKKKVIEKTKKLEHNDNGNKQFVKTSDLLDLQYEQIEQENKAKEQQRLEKLKRKASQYIHEDKNNDLSDSEENDVDKSHDNEQNTKKRKFNETLENAQNELRSIGEPIRKYGETDDDVIKRLDSLKNGLHEKDDENSTEEQGHQFNEKSQAQTESEVKKDTIEKDSSRNYKDYGTVVSSEKQSQLNFVIPDHLLINKDEIRDNLPKVTSQCRGYIKFLLAEWDETINNSGIKTPTSAAKEDLKLILTETKKWLVSLLVLLKKQKLPGNSAITLSTIIYNLQSKDYQHANENYINLSVGNVAWPIGVINVD</sequence>
<comment type="caution">
    <text evidence="1">The sequence shown here is derived from an EMBL/GenBank/DDBJ whole genome shotgun (WGS) entry which is preliminary data.</text>
</comment>
<keyword evidence="2" id="KW-1185">Reference proteome</keyword>
<name>A0ACB5T106_AMBMO</name>